<proteinExistence type="inferred from homology"/>
<evidence type="ECO:0000313" key="6">
    <source>
        <dbReference type="EMBL" id="MBM9476852.1"/>
    </source>
</evidence>
<dbReference type="PANTHER" id="PTHR43179">
    <property type="entry name" value="RHAMNOSYLTRANSFERASE WBBL"/>
    <property type="match status" value="1"/>
</dbReference>
<dbReference type="InterPro" id="IPR029044">
    <property type="entry name" value="Nucleotide-diphossugar_trans"/>
</dbReference>
<dbReference type="InterPro" id="IPR001173">
    <property type="entry name" value="Glyco_trans_2-like"/>
</dbReference>
<keyword evidence="3" id="KW-0328">Glycosyltransferase</keyword>
<comment type="pathway">
    <text evidence="1">Cell wall biogenesis; cell wall polysaccharide biosynthesis.</text>
</comment>
<dbReference type="PANTHER" id="PTHR43179:SF12">
    <property type="entry name" value="GALACTOFURANOSYLTRANSFERASE GLFT2"/>
    <property type="match status" value="1"/>
</dbReference>
<dbReference type="SUPFAM" id="SSF53448">
    <property type="entry name" value="Nucleotide-diphospho-sugar transferases"/>
    <property type="match status" value="1"/>
</dbReference>
<dbReference type="EMBL" id="JAERWL010000009">
    <property type="protein sequence ID" value="MBM9476852.1"/>
    <property type="molecule type" value="Genomic_DNA"/>
</dbReference>
<accession>A0A939C649</accession>
<dbReference type="GO" id="GO:0016757">
    <property type="term" value="F:glycosyltransferase activity"/>
    <property type="evidence" value="ECO:0007669"/>
    <property type="project" value="UniProtKB-KW"/>
</dbReference>
<evidence type="ECO:0000256" key="1">
    <source>
        <dbReference type="ARBA" id="ARBA00004776"/>
    </source>
</evidence>
<sequence length="328" mass="35273">MGAGEPGARGDDGRDPAVVVALASYRRADELAHTLPLILEQLETASWPGRVLVVDNDPEGTARPVVDALGDVRVAYVQEVRPGIAAARNRALDSAPDDDLLIFIDDDETPRPGWLTGLLGTYARDRPAAVVGPVVSEYADEVPEWITAGGFFERRRMPTGTAIDVAATNNLLLDLRQIRALGLRFDADFGLSGGSDTLFTRQLARSGARMVWCDEAIVVDHVPLSRMTRRWVLMRAMRYGNSWSRTSVVLASGPVDRTLVRARMVGRGAARVVGGGIRLGIAAVTRSTRLNARGLRTVMKGVGFVRGAVGSTYTEYARTPVAPSTPVG</sequence>
<dbReference type="Pfam" id="PF00535">
    <property type="entry name" value="Glycos_transf_2"/>
    <property type="match status" value="1"/>
</dbReference>
<name>A0A939C649_9ACTN</name>
<comment type="caution">
    <text evidence="6">The sequence shown here is derived from an EMBL/GenBank/DDBJ whole genome shotgun (WGS) entry which is preliminary data.</text>
</comment>
<evidence type="ECO:0000256" key="4">
    <source>
        <dbReference type="ARBA" id="ARBA00022679"/>
    </source>
</evidence>
<dbReference type="AlphaFoldDB" id="A0A939C649"/>
<evidence type="ECO:0000256" key="2">
    <source>
        <dbReference type="ARBA" id="ARBA00006739"/>
    </source>
</evidence>
<evidence type="ECO:0000256" key="3">
    <source>
        <dbReference type="ARBA" id="ARBA00022676"/>
    </source>
</evidence>
<feature type="domain" description="Glycosyltransferase 2-like" evidence="5">
    <location>
        <begin position="21"/>
        <end position="166"/>
    </location>
</feature>
<organism evidence="6 7">
    <name type="scientific">Nakamurella flavida</name>
    <dbReference type="NCBI Taxonomy" id="363630"/>
    <lineage>
        <taxon>Bacteria</taxon>
        <taxon>Bacillati</taxon>
        <taxon>Actinomycetota</taxon>
        <taxon>Actinomycetes</taxon>
        <taxon>Nakamurellales</taxon>
        <taxon>Nakamurellaceae</taxon>
        <taxon>Nakamurella</taxon>
    </lineage>
</organism>
<keyword evidence="4" id="KW-0808">Transferase</keyword>
<evidence type="ECO:0000259" key="5">
    <source>
        <dbReference type="Pfam" id="PF00535"/>
    </source>
</evidence>
<comment type="similarity">
    <text evidence="2">Belongs to the glycosyltransferase 2 family.</text>
</comment>
<dbReference type="Proteomes" id="UP000663801">
    <property type="component" value="Unassembled WGS sequence"/>
</dbReference>
<dbReference type="Gene3D" id="3.90.550.10">
    <property type="entry name" value="Spore Coat Polysaccharide Biosynthesis Protein SpsA, Chain A"/>
    <property type="match status" value="1"/>
</dbReference>
<protein>
    <submittedName>
        <fullName evidence="6">Glycosyltransferase</fullName>
    </submittedName>
</protein>
<reference evidence="6" key="1">
    <citation type="submission" date="2021-01" db="EMBL/GenBank/DDBJ databases">
        <title>KCTC 19127 draft genome.</title>
        <authorList>
            <person name="An D."/>
        </authorList>
    </citation>
    <scope>NUCLEOTIDE SEQUENCE</scope>
    <source>
        <strain evidence="6">KCTC 19127</strain>
    </source>
</reference>
<gene>
    <name evidence="6" type="ORF">JL107_10375</name>
</gene>
<evidence type="ECO:0000313" key="7">
    <source>
        <dbReference type="Proteomes" id="UP000663801"/>
    </source>
</evidence>
<keyword evidence="7" id="KW-1185">Reference proteome</keyword>